<reference evidence="2" key="1">
    <citation type="journal article" date="2018" name="DNA Res.">
        <title>Multiple hybrid de novo genome assembly of finger millet, an orphan allotetraploid crop.</title>
        <authorList>
            <person name="Hatakeyama M."/>
            <person name="Aluri S."/>
            <person name="Balachadran M.T."/>
            <person name="Sivarajan S.R."/>
            <person name="Patrignani A."/>
            <person name="Gruter S."/>
            <person name="Poveda L."/>
            <person name="Shimizu-Inatsugi R."/>
            <person name="Baeten J."/>
            <person name="Francoijs K.J."/>
            <person name="Nataraja K.N."/>
            <person name="Reddy Y.A.N."/>
            <person name="Phadnis S."/>
            <person name="Ravikumar R.L."/>
            <person name="Schlapbach R."/>
            <person name="Sreeman S.M."/>
            <person name="Shimizu K.K."/>
        </authorList>
    </citation>
    <scope>NUCLEOTIDE SEQUENCE</scope>
</reference>
<comment type="caution">
    <text evidence="2">The sequence shown here is derived from an EMBL/GenBank/DDBJ whole genome shotgun (WGS) entry which is preliminary data.</text>
</comment>
<organism evidence="2 3">
    <name type="scientific">Eleusine coracana subsp. coracana</name>
    <dbReference type="NCBI Taxonomy" id="191504"/>
    <lineage>
        <taxon>Eukaryota</taxon>
        <taxon>Viridiplantae</taxon>
        <taxon>Streptophyta</taxon>
        <taxon>Embryophyta</taxon>
        <taxon>Tracheophyta</taxon>
        <taxon>Spermatophyta</taxon>
        <taxon>Magnoliopsida</taxon>
        <taxon>Liliopsida</taxon>
        <taxon>Poales</taxon>
        <taxon>Poaceae</taxon>
        <taxon>PACMAD clade</taxon>
        <taxon>Chloridoideae</taxon>
        <taxon>Cynodonteae</taxon>
        <taxon>Eleusininae</taxon>
        <taxon>Eleusine</taxon>
    </lineage>
</organism>
<accession>A0AAV5FJS1</accession>
<dbReference type="PANTHER" id="PTHR33223:SF8">
    <property type="entry name" value="OS04G0172440 PROTEIN"/>
    <property type="match status" value="1"/>
</dbReference>
<name>A0AAV5FJS1_ELECO</name>
<feature type="domain" description="Retrotransposon gag" evidence="1">
    <location>
        <begin position="28"/>
        <end position="117"/>
    </location>
</feature>
<protein>
    <recommendedName>
        <fullName evidence="1">Retrotransposon gag domain-containing protein</fullName>
    </recommendedName>
</protein>
<sequence>MDLCDWLHVYSTAIRALGGDSFVMANYLHICLAPVARTWLTNLPDSSISSWADLCRQFVANFQATFDRPGNHWELSCIKQRDREPLRDYIQCFCRVKNTIPNISDAQVIAAFQAGLPDDDLIKKIGRLDAAGGLTARDLFTMADKYATGNLALF</sequence>
<dbReference type="Proteomes" id="UP001054889">
    <property type="component" value="Unassembled WGS sequence"/>
</dbReference>
<evidence type="ECO:0000259" key="1">
    <source>
        <dbReference type="Pfam" id="PF03732"/>
    </source>
</evidence>
<dbReference type="EMBL" id="BQKI01000086">
    <property type="protein sequence ID" value="GJN35046.1"/>
    <property type="molecule type" value="Genomic_DNA"/>
</dbReference>
<keyword evidence="3" id="KW-1185">Reference proteome</keyword>
<gene>
    <name evidence="2" type="primary">gb23773</name>
    <name evidence="2" type="ORF">PR202_gb23773</name>
</gene>
<evidence type="ECO:0000313" key="2">
    <source>
        <dbReference type="EMBL" id="GJN35046.1"/>
    </source>
</evidence>
<dbReference type="InterPro" id="IPR005162">
    <property type="entry name" value="Retrotrans_gag_dom"/>
</dbReference>
<evidence type="ECO:0000313" key="3">
    <source>
        <dbReference type="Proteomes" id="UP001054889"/>
    </source>
</evidence>
<reference evidence="2" key="2">
    <citation type="submission" date="2021-12" db="EMBL/GenBank/DDBJ databases">
        <title>Resequencing data analysis of finger millet.</title>
        <authorList>
            <person name="Hatakeyama M."/>
            <person name="Aluri S."/>
            <person name="Balachadran M.T."/>
            <person name="Sivarajan S.R."/>
            <person name="Poveda L."/>
            <person name="Shimizu-Inatsugi R."/>
            <person name="Schlapbach R."/>
            <person name="Sreeman S.M."/>
            <person name="Shimizu K.K."/>
        </authorList>
    </citation>
    <scope>NUCLEOTIDE SEQUENCE</scope>
</reference>
<dbReference type="Pfam" id="PF03732">
    <property type="entry name" value="Retrotrans_gag"/>
    <property type="match status" value="1"/>
</dbReference>
<dbReference type="AlphaFoldDB" id="A0AAV5FJS1"/>
<proteinExistence type="predicted"/>
<dbReference type="PANTHER" id="PTHR33223">
    <property type="entry name" value="CCHC-TYPE DOMAIN-CONTAINING PROTEIN"/>
    <property type="match status" value="1"/>
</dbReference>